<keyword evidence="2" id="KW-0812">Transmembrane</keyword>
<dbReference type="Proteomes" id="UP000801492">
    <property type="component" value="Unassembled WGS sequence"/>
</dbReference>
<dbReference type="OrthoDB" id="8192535at2759"/>
<feature type="region of interest" description="Disordered" evidence="1">
    <location>
        <begin position="1"/>
        <end position="25"/>
    </location>
</feature>
<keyword evidence="2" id="KW-1133">Transmembrane helix</keyword>
<protein>
    <submittedName>
        <fullName evidence="3">Uncharacterized protein</fullName>
    </submittedName>
</protein>
<organism evidence="3 4">
    <name type="scientific">Ignelater luminosus</name>
    <name type="common">Cucubano</name>
    <name type="synonym">Pyrophorus luminosus</name>
    <dbReference type="NCBI Taxonomy" id="2038154"/>
    <lineage>
        <taxon>Eukaryota</taxon>
        <taxon>Metazoa</taxon>
        <taxon>Ecdysozoa</taxon>
        <taxon>Arthropoda</taxon>
        <taxon>Hexapoda</taxon>
        <taxon>Insecta</taxon>
        <taxon>Pterygota</taxon>
        <taxon>Neoptera</taxon>
        <taxon>Endopterygota</taxon>
        <taxon>Coleoptera</taxon>
        <taxon>Polyphaga</taxon>
        <taxon>Elateriformia</taxon>
        <taxon>Elateroidea</taxon>
        <taxon>Elateridae</taxon>
        <taxon>Agrypninae</taxon>
        <taxon>Pyrophorini</taxon>
        <taxon>Ignelater</taxon>
    </lineage>
</organism>
<name>A0A8K0CLC7_IGNLU</name>
<dbReference type="AlphaFoldDB" id="A0A8K0CLC7"/>
<sequence length="213" mass="24829">MKGNSSKNKRKSNESAKPSTSNVIDATDSDEEISFSNWLRTADGIELMKLFVVMNSLIVFLTMMWNLIDEHFNQEFRKYLTGELSKKNDKSKETRAEDSHQEMRDKMVRNYKHKTDREKTLPGSIPTSCQRNIQRGTSFRQASEAYNLNFITLFRYVIKLKCRMPNLKIKASYATPRQIFFDIQENELVEYIRHSAKIFFGLTTTDAKSLANE</sequence>
<dbReference type="EMBL" id="VTPC01089083">
    <property type="protein sequence ID" value="KAF2885955.1"/>
    <property type="molecule type" value="Genomic_DNA"/>
</dbReference>
<evidence type="ECO:0000256" key="2">
    <source>
        <dbReference type="SAM" id="Phobius"/>
    </source>
</evidence>
<reference evidence="3" key="1">
    <citation type="submission" date="2019-08" db="EMBL/GenBank/DDBJ databases">
        <title>The genome of the North American firefly Photinus pyralis.</title>
        <authorList>
            <consortium name="Photinus pyralis genome working group"/>
            <person name="Fallon T.R."/>
            <person name="Sander Lower S.E."/>
            <person name="Weng J.-K."/>
        </authorList>
    </citation>
    <scope>NUCLEOTIDE SEQUENCE</scope>
    <source>
        <strain evidence="3">TRF0915ILg1</strain>
        <tissue evidence="3">Whole body</tissue>
    </source>
</reference>
<comment type="caution">
    <text evidence="3">The sequence shown here is derived from an EMBL/GenBank/DDBJ whole genome shotgun (WGS) entry which is preliminary data.</text>
</comment>
<keyword evidence="4" id="KW-1185">Reference proteome</keyword>
<evidence type="ECO:0000313" key="4">
    <source>
        <dbReference type="Proteomes" id="UP000801492"/>
    </source>
</evidence>
<feature type="transmembrane region" description="Helical" evidence="2">
    <location>
        <begin position="50"/>
        <end position="68"/>
    </location>
</feature>
<evidence type="ECO:0000256" key="1">
    <source>
        <dbReference type="SAM" id="MobiDB-lite"/>
    </source>
</evidence>
<gene>
    <name evidence="3" type="ORF">ILUMI_20219</name>
</gene>
<keyword evidence="2" id="KW-0472">Membrane</keyword>
<evidence type="ECO:0000313" key="3">
    <source>
        <dbReference type="EMBL" id="KAF2885955.1"/>
    </source>
</evidence>
<accession>A0A8K0CLC7</accession>
<proteinExistence type="predicted"/>